<evidence type="ECO:0000256" key="6">
    <source>
        <dbReference type="ARBA" id="ARBA00039017"/>
    </source>
</evidence>
<accession>A0A7G9GW16</accession>
<dbReference type="PANTHER" id="PTHR11080:SF2">
    <property type="entry name" value="LD05707P"/>
    <property type="match status" value="1"/>
</dbReference>
<evidence type="ECO:0000313" key="10">
    <source>
        <dbReference type="EMBL" id="QNM14998.1"/>
    </source>
</evidence>
<proteinExistence type="inferred from homology"/>
<dbReference type="InterPro" id="IPR036380">
    <property type="entry name" value="Isochorismatase-like_sf"/>
</dbReference>
<evidence type="ECO:0000313" key="11">
    <source>
        <dbReference type="Proteomes" id="UP000515913"/>
    </source>
</evidence>
<evidence type="ECO:0000256" key="4">
    <source>
        <dbReference type="ARBA" id="ARBA00022801"/>
    </source>
</evidence>
<name>A0A7G9GW16_9FUSO</name>
<dbReference type="NCBIfam" id="NF008623">
    <property type="entry name" value="PRK11609.1"/>
    <property type="match status" value="1"/>
</dbReference>
<comment type="pathway">
    <text evidence="5">Cofactor biosynthesis; nicotinate biosynthesis; nicotinate from nicotinamide: step 1/1.</text>
</comment>
<reference evidence="10 11" key="1">
    <citation type="submission" date="2020-08" db="EMBL/GenBank/DDBJ databases">
        <authorList>
            <person name="Liu C."/>
            <person name="Sun Q."/>
        </authorList>
    </citation>
    <scope>NUCLEOTIDE SEQUENCE [LARGE SCALE GENOMIC DNA]</scope>
    <source>
        <strain evidence="10 11">NSJ-57</strain>
    </source>
</reference>
<dbReference type="Proteomes" id="UP000515913">
    <property type="component" value="Chromosome"/>
</dbReference>
<evidence type="ECO:0000256" key="7">
    <source>
        <dbReference type="ARBA" id="ARBA00043224"/>
    </source>
</evidence>
<evidence type="ECO:0000256" key="2">
    <source>
        <dbReference type="ARBA" id="ARBA00022642"/>
    </source>
</evidence>
<dbReference type="CDD" id="cd01011">
    <property type="entry name" value="nicotinamidase"/>
    <property type="match status" value="1"/>
</dbReference>
<evidence type="ECO:0000256" key="1">
    <source>
        <dbReference type="ARBA" id="ARBA00006336"/>
    </source>
</evidence>
<dbReference type="EMBL" id="CP060637">
    <property type="protein sequence ID" value="QNM14998.1"/>
    <property type="molecule type" value="Genomic_DNA"/>
</dbReference>
<keyword evidence="11" id="KW-1185">Reference proteome</keyword>
<evidence type="ECO:0000259" key="9">
    <source>
        <dbReference type="Pfam" id="PF00857"/>
    </source>
</evidence>
<dbReference type="FunFam" id="3.40.50.850:FF:000006">
    <property type="entry name" value="Bifunctional pyrazinamidase/nicotinamidase"/>
    <property type="match status" value="1"/>
</dbReference>
<gene>
    <name evidence="10" type="primary">pncA</name>
    <name evidence="10" type="ORF">H9Q81_08620</name>
</gene>
<keyword evidence="3" id="KW-0479">Metal-binding</keyword>
<dbReference type="RefSeq" id="WP_187422795.1">
    <property type="nucleotide sequence ID" value="NZ_CP060637.1"/>
</dbReference>
<dbReference type="KEGG" id="fho:H9Q81_08620"/>
<sequence>MKALILVDLQCDFCKDGALEVKNGDMVIEVANKMIEVFEKNNNFIIATKDWHPKEHKSFAINSNSKIGEVGTLNGLTQVFWPVHCVQNEKGSSFHPQLLPVKNVVYKGTDIHVDSYSAFFDNGKIHKTELDSILRANDIDTLYVMGLATDYCVKFTVLDALSLGYKVYVIYDGCKGVNISKCDSDKAFQEMKDSGAIIIFSDELV</sequence>
<keyword evidence="4 10" id="KW-0378">Hydrolase</keyword>
<protein>
    <recommendedName>
        <fullName evidence="8">Nicotinamidase</fullName>
        <ecNumber evidence="6">3.5.1.19</ecNumber>
    </recommendedName>
    <alternativeName>
        <fullName evidence="7">Nicotinamide deamidase</fullName>
    </alternativeName>
</protein>
<comment type="similarity">
    <text evidence="1">Belongs to the isochorismatase family.</text>
</comment>
<feature type="domain" description="Isochorismatase-like" evidence="9">
    <location>
        <begin position="3"/>
        <end position="199"/>
    </location>
</feature>
<evidence type="ECO:0000256" key="8">
    <source>
        <dbReference type="ARBA" id="ARBA00072277"/>
    </source>
</evidence>
<evidence type="ECO:0000256" key="3">
    <source>
        <dbReference type="ARBA" id="ARBA00022723"/>
    </source>
</evidence>
<organism evidence="10 11">
    <name type="scientific">Fusobacterium hominis</name>
    <dbReference type="NCBI Taxonomy" id="2764326"/>
    <lineage>
        <taxon>Bacteria</taxon>
        <taxon>Fusobacteriati</taxon>
        <taxon>Fusobacteriota</taxon>
        <taxon>Fusobacteriia</taxon>
        <taxon>Fusobacteriales</taxon>
        <taxon>Fusobacteriaceae</taxon>
        <taxon>Fusobacterium</taxon>
    </lineage>
</organism>
<dbReference type="PANTHER" id="PTHR11080">
    <property type="entry name" value="PYRAZINAMIDASE/NICOTINAMIDASE"/>
    <property type="match status" value="1"/>
</dbReference>
<dbReference type="GO" id="GO:0019363">
    <property type="term" value="P:pyridine nucleotide biosynthetic process"/>
    <property type="evidence" value="ECO:0007669"/>
    <property type="project" value="UniProtKB-KW"/>
</dbReference>
<dbReference type="InterPro" id="IPR052347">
    <property type="entry name" value="Isochorismatase_Nicotinamidase"/>
</dbReference>
<evidence type="ECO:0000256" key="5">
    <source>
        <dbReference type="ARBA" id="ARBA00037900"/>
    </source>
</evidence>
<dbReference type="Pfam" id="PF00857">
    <property type="entry name" value="Isochorismatase"/>
    <property type="match status" value="1"/>
</dbReference>
<dbReference type="AlphaFoldDB" id="A0A7G9GW16"/>
<dbReference type="InterPro" id="IPR000868">
    <property type="entry name" value="Isochorismatase-like_dom"/>
</dbReference>
<dbReference type="GO" id="GO:0008936">
    <property type="term" value="F:nicotinamidase activity"/>
    <property type="evidence" value="ECO:0007669"/>
    <property type="project" value="UniProtKB-EC"/>
</dbReference>
<dbReference type="EC" id="3.5.1.19" evidence="6"/>
<dbReference type="Gene3D" id="3.40.50.850">
    <property type="entry name" value="Isochorismatase-like"/>
    <property type="match status" value="1"/>
</dbReference>
<dbReference type="SUPFAM" id="SSF52499">
    <property type="entry name" value="Isochorismatase-like hydrolases"/>
    <property type="match status" value="1"/>
</dbReference>
<keyword evidence="2" id="KW-0662">Pyridine nucleotide biosynthesis</keyword>
<dbReference type="GO" id="GO:0046872">
    <property type="term" value="F:metal ion binding"/>
    <property type="evidence" value="ECO:0007669"/>
    <property type="project" value="UniProtKB-KW"/>
</dbReference>